<dbReference type="PANTHER" id="PTHR13847">
    <property type="entry name" value="SARCOSINE DEHYDROGENASE-RELATED"/>
    <property type="match status" value="1"/>
</dbReference>
<reference evidence="3 4" key="1">
    <citation type="submission" date="2020-08" db="EMBL/GenBank/DDBJ databases">
        <title>Genomic Encyclopedia of Type Strains, Phase IV (KMG-IV): sequencing the most valuable type-strain genomes for metagenomic binning, comparative biology and taxonomic classification.</title>
        <authorList>
            <person name="Goeker M."/>
        </authorList>
    </citation>
    <scope>NUCLEOTIDE SEQUENCE [LARGE SCALE GENOMIC DNA]</scope>
    <source>
        <strain evidence="3 4">DSM 25895</strain>
    </source>
</reference>
<keyword evidence="4" id="KW-1185">Reference proteome</keyword>
<proteinExistence type="predicted"/>
<gene>
    <name evidence="3" type="ORF">FHS88_003553</name>
</gene>
<dbReference type="Proteomes" id="UP000562254">
    <property type="component" value="Unassembled WGS sequence"/>
</dbReference>
<dbReference type="EMBL" id="JACIJE010000012">
    <property type="protein sequence ID" value="MBB5691396.1"/>
    <property type="molecule type" value="Genomic_DNA"/>
</dbReference>
<dbReference type="Gene3D" id="3.50.50.60">
    <property type="entry name" value="FAD/NAD(P)-binding domain"/>
    <property type="match status" value="1"/>
</dbReference>
<dbReference type="AlphaFoldDB" id="A0A840XU35"/>
<evidence type="ECO:0000259" key="2">
    <source>
        <dbReference type="Pfam" id="PF01266"/>
    </source>
</evidence>
<protein>
    <submittedName>
        <fullName evidence="3">Glycine/D-amino acid oxidase-like deaminating enzyme</fullName>
    </submittedName>
</protein>
<evidence type="ECO:0000313" key="3">
    <source>
        <dbReference type="EMBL" id="MBB5691396.1"/>
    </source>
</evidence>
<dbReference type="RefSeq" id="WP_184486788.1">
    <property type="nucleotide sequence ID" value="NZ_JACIJE010000012.1"/>
</dbReference>
<dbReference type="Gene3D" id="3.30.9.10">
    <property type="entry name" value="D-Amino Acid Oxidase, subunit A, domain 2"/>
    <property type="match status" value="1"/>
</dbReference>
<comment type="caution">
    <text evidence="3">The sequence shown here is derived from an EMBL/GenBank/DDBJ whole genome shotgun (WGS) entry which is preliminary data.</text>
</comment>
<evidence type="ECO:0000256" key="1">
    <source>
        <dbReference type="ARBA" id="ARBA00023002"/>
    </source>
</evidence>
<keyword evidence="1" id="KW-0560">Oxidoreductase</keyword>
<sequence length="433" mass="46212">MSLPPGHAEAPHWWEAAPRPVLPEQPVPARSDAVIVGSGITGLNAALVLARAGRQVTVFEAGDPGAGASTRNAGYVGRSLKHDYSALLRRHGRAMAAAVYAEMQAANDAVFEVVEAEGIACHLERCGRVVLAHSPRQMRDLAAELALRQEHLGEAHMLLDRAGVAAETGSDRFAGGALIPDLAALHPGLYHAGLLERALAAGVTVLARTPATGVGGERGALRVASTRGSTLAREVLFATNGYTGEGAPGWLRRRVIPFDAWMFATEVLSPNQVAAILPANRTFIDTNHDILFARRSPDGRRILFGGQTGVRPRPVRERAAALHALAASVLPGMAGLRVDQAWTGRCAGTLDLYPHLAERDGVWFAGGYCFAGVPMGTYLGRKAAWQMLGRAEGATHFATRPFPGQPLPEVARRLVPAVMAYWRACDRRAMRAR</sequence>
<accession>A0A840XU35</accession>
<evidence type="ECO:0000313" key="4">
    <source>
        <dbReference type="Proteomes" id="UP000562254"/>
    </source>
</evidence>
<dbReference type="InterPro" id="IPR036188">
    <property type="entry name" value="FAD/NAD-bd_sf"/>
</dbReference>
<dbReference type="GO" id="GO:0005737">
    <property type="term" value="C:cytoplasm"/>
    <property type="evidence" value="ECO:0007669"/>
    <property type="project" value="TreeGrafter"/>
</dbReference>
<dbReference type="GO" id="GO:0016491">
    <property type="term" value="F:oxidoreductase activity"/>
    <property type="evidence" value="ECO:0007669"/>
    <property type="project" value="UniProtKB-KW"/>
</dbReference>
<dbReference type="SUPFAM" id="SSF51905">
    <property type="entry name" value="FAD/NAD(P)-binding domain"/>
    <property type="match status" value="1"/>
</dbReference>
<organism evidence="3 4">
    <name type="scientific">Neoroseomonas alkaliterrae</name>
    <dbReference type="NCBI Taxonomy" id="1452450"/>
    <lineage>
        <taxon>Bacteria</taxon>
        <taxon>Pseudomonadati</taxon>
        <taxon>Pseudomonadota</taxon>
        <taxon>Alphaproteobacteria</taxon>
        <taxon>Acetobacterales</taxon>
        <taxon>Acetobacteraceae</taxon>
        <taxon>Neoroseomonas</taxon>
    </lineage>
</organism>
<dbReference type="InterPro" id="IPR006076">
    <property type="entry name" value="FAD-dep_OxRdtase"/>
</dbReference>
<name>A0A840XU35_9PROT</name>
<dbReference type="Pfam" id="PF01266">
    <property type="entry name" value="DAO"/>
    <property type="match status" value="1"/>
</dbReference>
<feature type="domain" description="FAD dependent oxidoreductase" evidence="2">
    <location>
        <begin position="32"/>
        <end position="384"/>
    </location>
</feature>
<dbReference type="PANTHER" id="PTHR13847:SF281">
    <property type="entry name" value="FAD DEPENDENT OXIDOREDUCTASE DOMAIN-CONTAINING PROTEIN"/>
    <property type="match status" value="1"/>
</dbReference>